<proteinExistence type="predicted"/>
<dbReference type="Proteomes" id="UP000237347">
    <property type="component" value="Unassembled WGS sequence"/>
</dbReference>
<protein>
    <submittedName>
        <fullName evidence="1">Uncharacterized protein</fullName>
    </submittedName>
</protein>
<name>A0AAW0K9W5_QUESU</name>
<accession>A0AAW0K9W5</accession>
<evidence type="ECO:0000313" key="1">
    <source>
        <dbReference type="EMBL" id="KAK7836119.1"/>
    </source>
</evidence>
<gene>
    <name evidence="1" type="ORF">CFP56_022917</name>
</gene>
<organism evidence="1 2">
    <name type="scientific">Quercus suber</name>
    <name type="common">Cork oak</name>
    <dbReference type="NCBI Taxonomy" id="58331"/>
    <lineage>
        <taxon>Eukaryota</taxon>
        <taxon>Viridiplantae</taxon>
        <taxon>Streptophyta</taxon>
        <taxon>Embryophyta</taxon>
        <taxon>Tracheophyta</taxon>
        <taxon>Spermatophyta</taxon>
        <taxon>Magnoliopsida</taxon>
        <taxon>eudicotyledons</taxon>
        <taxon>Gunneridae</taxon>
        <taxon>Pentapetalae</taxon>
        <taxon>rosids</taxon>
        <taxon>fabids</taxon>
        <taxon>Fagales</taxon>
        <taxon>Fagaceae</taxon>
        <taxon>Quercus</taxon>
    </lineage>
</organism>
<sequence>MHQKGLNNYLTLEVTVILMKIKRLEKKFFGRLASHKHQKKEVLPLLLLPHFWAQKVVNHVFGALSIFLLSAL</sequence>
<dbReference type="AlphaFoldDB" id="A0AAW0K9W5"/>
<comment type="caution">
    <text evidence="1">The sequence shown here is derived from an EMBL/GenBank/DDBJ whole genome shotgun (WGS) entry which is preliminary data.</text>
</comment>
<evidence type="ECO:0000313" key="2">
    <source>
        <dbReference type="Proteomes" id="UP000237347"/>
    </source>
</evidence>
<keyword evidence="2" id="KW-1185">Reference proteome</keyword>
<reference evidence="1 2" key="1">
    <citation type="journal article" date="2018" name="Sci. Data">
        <title>The draft genome sequence of cork oak.</title>
        <authorList>
            <person name="Ramos A.M."/>
            <person name="Usie A."/>
            <person name="Barbosa P."/>
            <person name="Barros P.M."/>
            <person name="Capote T."/>
            <person name="Chaves I."/>
            <person name="Simoes F."/>
            <person name="Abreu I."/>
            <person name="Carrasquinho I."/>
            <person name="Faro C."/>
            <person name="Guimaraes J.B."/>
            <person name="Mendonca D."/>
            <person name="Nobrega F."/>
            <person name="Rodrigues L."/>
            <person name="Saibo N.J.M."/>
            <person name="Varela M.C."/>
            <person name="Egas C."/>
            <person name="Matos J."/>
            <person name="Miguel C.M."/>
            <person name="Oliveira M.M."/>
            <person name="Ricardo C.P."/>
            <person name="Goncalves S."/>
        </authorList>
    </citation>
    <scope>NUCLEOTIDE SEQUENCE [LARGE SCALE GENOMIC DNA]</scope>
    <source>
        <strain evidence="2">cv. HL8</strain>
    </source>
</reference>
<dbReference type="EMBL" id="PKMF04000361">
    <property type="protein sequence ID" value="KAK7836119.1"/>
    <property type="molecule type" value="Genomic_DNA"/>
</dbReference>